<proteinExistence type="predicted"/>
<feature type="region of interest" description="Disordered" evidence="1">
    <location>
        <begin position="243"/>
        <end position="270"/>
    </location>
</feature>
<gene>
    <name evidence="2" type="ORF">ACFPMG_24350</name>
</gene>
<sequence length="270" mass="27351">MPQFITDDALPAATAADDGPAALASPAPLPMLLFCPRCGLQHIDAPDETAGWTNPPHRSHLCADCGCVWRPADVPTSGVLAIATSGKADNWKGADAVAAAEAKLLRTFKDIMTLAGAAREDAAQLPGVTDMLIGKIAGLSRAASIVAAAMDDPAECSIQVGAFREASMHPGALDPLQVVEQVGQVVGVLNAERGHLPVPDAGDVAGRGVDDHPAISGGVGGNVVDSVHKPRLVLVGGPRHCEEGVSRGATGQAPLTAAGSADTVPTEDQP</sequence>
<evidence type="ECO:0000313" key="2">
    <source>
        <dbReference type="EMBL" id="MFC5358122.1"/>
    </source>
</evidence>
<name>A0ABW0GAL2_9PROT</name>
<dbReference type="EMBL" id="JBHSLC010000081">
    <property type="protein sequence ID" value="MFC5358122.1"/>
    <property type="molecule type" value="Genomic_DNA"/>
</dbReference>
<evidence type="ECO:0000313" key="3">
    <source>
        <dbReference type="Proteomes" id="UP001596166"/>
    </source>
</evidence>
<evidence type="ECO:0000256" key="1">
    <source>
        <dbReference type="SAM" id="MobiDB-lite"/>
    </source>
</evidence>
<reference evidence="3" key="1">
    <citation type="journal article" date="2019" name="Int. J. Syst. Evol. Microbiol.">
        <title>The Global Catalogue of Microorganisms (GCM) 10K type strain sequencing project: providing services to taxonomists for standard genome sequencing and annotation.</title>
        <authorList>
            <consortium name="The Broad Institute Genomics Platform"/>
            <consortium name="The Broad Institute Genome Sequencing Center for Infectious Disease"/>
            <person name="Wu L."/>
            <person name="Ma J."/>
        </authorList>
    </citation>
    <scope>NUCLEOTIDE SEQUENCE [LARGE SCALE GENOMIC DNA]</scope>
    <source>
        <strain evidence="3">CCUG 58760</strain>
    </source>
</reference>
<organism evidence="2 3">
    <name type="scientific">Azospirillum himalayense</name>
    <dbReference type="NCBI Taxonomy" id="654847"/>
    <lineage>
        <taxon>Bacteria</taxon>
        <taxon>Pseudomonadati</taxon>
        <taxon>Pseudomonadota</taxon>
        <taxon>Alphaproteobacteria</taxon>
        <taxon>Rhodospirillales</taxon>
        <taxon>Azospirillaceae</taxon>
        <taxon>Azospirillum</taxon>
    </lineage>
</organism>
<protein>
    <recommendedName>
        <fullName evidence="4">GATA-type domain-containing protein</fullName>
    </recommendedName>
</protein>
<evidence type="ECO:0008006" key="4">
    <source>
        <dbReference type="Google" id="ProtNLM"/>
    </source>
</evidence>
<dbReference type="Proteomes" id="UP001596166">
    <property type="component" value="Unassembled WGS sequence"/>
</dbReference>
<accession>A0ABW0GAL2</accession>
<dbReference type="RefSeq" id="WP_376997816.1">
    <property type="nucleotide sequence ID" value="NZ_JBHSLC010000081.1"/>
</dbReference>
<keyword evidence="3" id="KW-1185">Reference proteome</keyword>
<comment type="caution">
    <text evidence="2">The sequence shown here is derived from an EMBL/GenBank/DDBJ whole genome shotgun (WGS) entry which is preliminary data.</text>
</comment>